<evidence type="ECO:0000313" key="12">
    <source>
        <dbReference type="Proteomes" id="UP001279410"/>
    </source>
</evidence>
<keyword evidence="5" id="KW-1133">Transmembrane helix</keyword>
<keyword evidence="8" id="KW-0325">Glycoprotein</keyword>
<evidence type="ECO:0000256" key="7">
    <source>
        <dbReference type="ARBA" id="ARBA00023170"/>
    </source>
</evidence>
<accession>A0AAD3M2B2</accession>
<dbReference type="AlphaFoldDB" id="A0AAD3M2B2"/>
<feature type="domain" description="SEFIR" evidence="10">
    <location>
        <begin position="220"/>
        <end position="375"/>
    </location>
</feature>
<dbReference type="Gene3D" id="3.40.50.11530">
    <property type="match status" value="1"/>
</dbReference>
<evidence type="ECO:0000313" key="11">
    <source>
        <dbReference type="EMBL" id="GLD45821.1"/>
    </source>
</evidence>
<dbReference type="PANTHER" id="PTHR15583:SF11">
    <property type="entry name" value="INTERLEUKIN-17 RECEPTOR B"/>
    <property type="match status" value="1"/>
</dbReference>
<keyword evidence="4 9" id="KW-0732">Signal</keyword>
<evidence type="ECO:0000256" key="1">
    <source>
        <dbReference type="ARBA" id="ARBA00004251"/>
    </source>
</evidence>
<evidence type="ECO:0000259" key="10">
    <source>
        <dbReference type="PROSITE" id="PS51534"/>
    </source>
</evidence>
<dbReference type="InterPro" id="IPR013568">
    <property type="entry name" value="SEFIR_dom"/>
</dbReference>
<evidence type="ECO:0000256" key="4">
    <source>
        <dbReference type="ARBA" id="ARBA00022729"/>
    </source>
</evidence>
<keyword evidence="6" id="KW-0472">Membrane</keyword>
<dbReference type="PROSITE" id="PS51534">
    <property type="entry name" value="SEFIR"/>
    <property type="match status" value="1"/>
</dbReference>
<reference evidence="11" key="1">
    <citation type="submission" date="2022-08" db="EMBL/GenBank/DDBJ databases">
        <title>Genome sequencing of akame (Lates japonicus).</title>
        <authorList>
            <person name="Hashiguchi Y."/>
            <person name="Takahashi H."/>
        </authorList>
    </citation>
    <scope>NUCLEOTIDE SEQUENCE</scope>
    <source>
        <strain evidence="11">Kochi</strain>
    </source>
</reference>
<keyword evidence="7 11" id="KW-0675">Receptor</keyword>
<comment type="subcellular location">
    <subcellularLocation>
        <location evidence="1">Cell membrane</location>
        <topology evidence="1">Single-pass type I membrane protein</topology>
    </subcellularLocation>
</comment>
<evidence type="ECO:0000256" key="2">
    <source>
        <dbReference type="ARBA" id="ARBA00022475"/>
    </source>
</evidence>
<evidence type="ECO:0000256" key="5">
    <source>
        <dbReference type="ARBA" id="ARBA00022989"/>
    </source>
</evidence>
<dbReference type="Proteomes" id="UP001279410">
    <property type="component" value="Unassembled WGS sequence"/>
</dbReference>
<name>A0AAD3M2B2_LATJO</name>
<proteinExistence type="predicted"/>
<evidence type="ECO:0000256" key="8">
    <source>
        <dbReference type="ARBA" id="ARBA00023180"/>
    </source>
</evidence>
<comment type="caution">
    <text evidence="11">The sequence shown here is derived from an EMBL/GenBank/DDBJ whole genome shotgun (WGS) entry which is preliminary data.</text>
</comment>
<keyword evidence="2" id="KW-1003">Cell membrane</keyword>
<dbReference type="GO" id="GO:0005886">
    <property type="term" value="C:plasma membrane"/>
    <property type="evidence" value="ECO:0007669"/>
    <property type="project" value="UniProtKB-SubCell"/>
</dbReference>
<evidence type="ECO:0000256" key="3">
    <source>
        <dbReference type="ARBA" id="ARBA00022692"/>
    </source>
</evidence>
<sequence length="435" mass="48167">MWEVVLMFFTCVQAQVMSQEIEVVCREFSNFPPTSDKSPSFLADLKVELVTRQGKDMLNISWAISIDASTEYLTGTLIEISGEPSYLCDYSPHLACVTGPEQRWFNFLVQASYGFNLIQASNLPWPQLGSGFSSKSVSVPVPRSKPLRSVTLKPSQVPTVKTTPAETITSPVRTGRITVTIFGGLAILMILSSCYIIYKSCGANTASLSFRSLLQSPMVPVPVLVVYPAKNSAFQRAVLALAEFLQWHGGCSVAIDMWQQGKIAELGPMRWLAEQAKVADQVLIVCPQVEIPSSQPSHSPPNRGFPEPSIPAAAHDLYPLILNMVASHAKSASDLAKFWVVQLGEQRGKRPSNLALELRACKTFYLMKDLNKLYRSLHSHRQDDRKISDQIFRPRISYSEKSTVMLRGAVEAHFQRSGTTENCGHLSLNISNENV</sequence>
<keyword evidence="12" id="KW-1185">Reference proteome</keyword>
<dbReference type="Gene3D" id="2.60.40.2160">
    <property type="entry name" value="Interleukin-17 receptor A/B, fibronectin-III-like domain 1"/>
    <property type="match status" value="1"/>
</dbReference>
<organism evidence="11 12">
    <name type="scientific">Lates japonicus</name>
    <name type="common">Japanese lates</name>
    <dbReference type="NCBI Taxonomy" id="270547"/>
    <lineage>
        <taxon>Eukaryota</taxon>
        <taxon>Metazoa</taxon>
        <taxon>Chordata</taxon>
        <taxon>Craniata</taxon>
        <taxon>Vertebrata</taxon>
        <taxon>Euteleostomi</taxon>
        <taxon>Actinopterygii</taxon>
        <taxon>Neopterygii</taxon>
        <taxon>Teleostei</taxon>
        <taxon>Neoteleostei</taxon>
        <taxon>Acanthomorphata</taxon>
        <taxon>Carangaria</taxon>
        <taxon>Carangaria incertae sedis</taxon>
        <taxon>Centropomidae</taxon>
        <taxon>Lates</taxon>
    </lineage>
</organism>
<protein>
    <submittedName>
        <fullName evidence="11">Interleukin-17 receptor B isoform X1</fullName>
    </submittedName>
</protein>
<evidence type="ECO:0000256" key="6">
    <source>
        <dbReference type="ARBA" id="ARBA00023136"/>
    </source>
</evidence>
<keyword evidence="3" id="KW-0812">Transmembrane</keyword>
<feature type="chain" id="PRO_5041994690" evidence="9">
    <location>
        <begin position="19"/>
        <end position="435"/>
    </location>
</feature>
<gene>
    <name evidence="11" type="ORF">AKAME5_000027900</name>
</gene>
<dbReference type="PANTHER" id="PTHR15583">
    <property type="entry name" value="INTERLEUKIN-17 RECEPTOR"/>
    <property type="match status" value="1"/>
</dbReference>
<feature type="signal peptide" evidence="9">
    <location>
        <begin position="1"/>
        <end position="18"/>
    </location>
</feature>
<dbReference type="EMBL" id="BRZM01000001">
    <property type="protein sequence ID" value="GLD45821.1"/>
    <property type="molecule type" value="Genomic_DNA"/>
</dbReference>
<dbReference type="Pfam" id="PF08357">
    <property type="entry name" value="SEFIR"/>
    <property type="match status" value="1"/>
</dbReference>
<dbReference type="InterPro" id="IPR038683">
    <property type="entry name" value="IL17RA/B_FnIII-like_1_sf"/>
</dbReference>
<dbReference type="GO" id="GO:0030368">
    <property type="term" value="F:interleukin-17 receptor activity"/>
    <property type="evidence" value="ECO:0007669"/>
    <property type="project" value="InterPro"/>
</dbReference>
<dbReference type="InterPro" id="IPR039465">
    <property type="entry name" value="IL-17_rcpt-like"/>
</dbReference>
<evidence type="ECO:0000256" key="9">
    <source>
        <dbReference type="SAM" id="SignalP"/>
    </source>
</evidence>